<dbReference type="Pfam" id="PF00702">
    <property type="entry name" value="Hydrolase"/>
    <property type="match status" value="1"/>
</dbReference>
<evidence type="ECO:0000256" key="9">
    <source>
        <dbReference type="ARBA" id="ARBA00023136"/>
    </source>
</evidence>
<comment type="caution">
    <text evidence="13">The sequence shown here is derived from an EMBL/GenBank/DDBJ whole genome shotgun (WGS) entry which is preliminary data.</text>
</comment>
<evidence type="ECO:0000256" key="7">
    <source>
        <dbReference type="ARBA" id="ARBA00022967"/>
    </source>
</evidence>
<dbReference type="Gene3D" id="2.70.150.10">
    <property type="entry name" value="Calcium-transporting ATPase, cytoplasmic transduction domain A"/>
    <property type="match status" value="1"/>
</dbReference>
<feature type="transmembrane region" description="Helical" evidence="10">
    <location>
        <begin position="928"/>
        <end position="957"/>
    </location>
</feature>
<keyword evidence="8 10" id="KW-1133">Transmembrane helix</keyword>
<dbReference type="EMBL" id="CM035424">
    <property type="protein sequence ID" value="KAH7352088.1"/>
    <property type="molecule type" value="Genomic_DNA"/>
</dbReference>
<dbReference type="CDD" id="cd00371">
    <property type="entry name" value="HMA"/>
    <property type="match status" value="1"/>
</dbReference>
<feature type="transmembrane region" description="Helical" evidence="10">
    <location>
        <begin position="602"/>
        <end position="621"/>
    </location>
</feature>
<keyword evidence="4 10" id="KW-0479">Metal-binding</keyword>
<dbReference type="GO" id="GO:0016020">
    <property type="term" value="C:membrane"/>
    <property type="evidence" value="ECO:0007669"/>
    <property type="project" value="UniProtKB-SubCell"/>
</dbReference>
<dbReference type="InterPro" id="IPR006121">
    <property type="entry name" value="HMA_dom"/>
</dbReference>
<feature type="transmembrane region" description="Helical" evidence="10">
    <location>
        <begin position="355"/>
        <end position="374"/>
    </location>
</feature>
<keyword evidence="14" id="KW-1185">Reference proteome</keyword>
<dbReference type="PANTHER" id="PTHR48085:SF5">
    <property type="entry name" value="CADMIUM_ZINC-TRANSPORTING ATPASE HMA4-RELATED"/>
    <property type="match status" value="1"/>
</dbReference>
<dbReference type="InterPro" id="IPR023299">
    <property type="entry name" value="ATPase_P-typ_cyto_dom_N"/>
</dbReference>
<dbReference type="FunFam" id="3.30.70.100:FF:000022">
    <property type="entry name" value="Putative cadmium/zinc-transporting ATPase 3"/>
    <property type="match status" value="1"/>
</dbReference>
<protein>
    <recommendedName>
        <fullName evidence="12">HMA domain-containing protein</fullName>
    </recommendedName>
</protein>
<dbReference type="SUPFAM" id="SSF81653">
    <property type="entry name" value="Calcium ATPase, transduction domain A"/>
    <property type="match status" value="1"/>
</dbReference>
<evidence type="ECO:0000259" key="12">
    <source>
        <dbReference type="PROSITE" id="PS50846"/>
    </source>
</evidence>
<comment type="similarity">
    <text evidence="2 10">Belongs to the cation transport ATPase (P-type) (TC 3.A.3) family. Type IB subfamily.</text>
</comment>
<dbReference type="InterPro" id="IPR036412">
    <property type="entry name" value="HAD-like_sf"/>
</dbReference>
<name>A0A8T2SN12_CERRI</name>
<dbReference type="Pfam" id="PF00403">
    <property type="entry name" value="HMA"/>
    <property type="match status" value="1"/>
</dbReference>
<dbReference type="InterPro" id="IPR023214">
    <property type="entry name" value="HAD_sf"/>
</dbReference>
<dbReference type="Gene3D" id="3.40.1110.10">
    <property type="entry name" value="Calcium-transporting ATPase, cytoplasmic domain N"/>
    <property type="match status" value="1"/>
</dbReference>
<evidence type="ECO:0000313" key="14">
    <source>
        <dbReference type="Proteomes" id="UP000825935"/>
    </source>
</evidence>
<sequence>MDSVVNVGMKPSSHYTASAGTDMIQKHKGADHLLIKEGGKFSYVLIPPYLSSQNDEPNLCFANHTDSKWDPRIQQCCLREDGHVHAHVHHGEFIEDILLEQCMDEAGCALPLLWDLSSSCTGTEHYNNNNNLDDKHKKDNHVHQEGCGHEQITHGDHFDWLVPMSDGSYLLSHDDGASQHGRLVKVGQSQGRLRRQSKNFFDLFKYEGPNEAGSRDWGTAAALVQCLRDNSFIGCQQAKCSNCHLQETKLDNVELLSEPMVNVDINSDVHPVALQRTLIDVLGICCPAEIPLIKKILEPIPGVKEVSVNVASRVVTVHHDSIAVSPSKLVNALNKAQLEASIHVRGEWKMSNKWPTPYTVASGVLVLISLFHYAFGPLKWVALGAVAVGLPPIIRKAFISLKRFVMDINILMLIAVAGSVGLGDYIEAGFIIFLFTLADWLESRSMDKARMALSSVAKMAPQYAVLADSGLSIPVAEVMIGTTLSVKAGESIPIDGIVISGRTSVDESSLTGESYPVEKEVGASVWAGTINISGYVCIETCALAEDSAVARMIRLVEDAQSQRSYMDQIVETFAKYYTPAAVAAAFMIAIIPVAMHSQDVRHWLYLAIVLLVVACPCALVISTPVATTCAIAQAARSGLVVKGGKYLEVLGKVKVIAMDKTGTLTEGSFQVVEMQILHNDLDLMKLLHWIACVENKATHPIAAALVDYAKSHGADPNGEVSDFRNLIGEGVTGIIDGHEIFIGNDRLADRLGWIDDETLESSYLEEWKNQGLTICWVGVDGELKLILCAGDQLREEAAEAVKNLKDLGLHIAMLTGDTLTTATVMGTQLGQIDIHAHLLPEGKVEIIKQLKKIGPTGMVGDGINDAPALAAADVSIAMGVAGTAIAMETADIALMKNDLRKLAYAVKLGQNARWKIFQNIFISFSTKIVVVVLSLVGYASLWGAVVADVGTCLIVIFNSMRLLKDNKDEFCWGFMHRHCQNTRQCHDRKRGVNRCTKRDGCCAVSECNIDTRVSNEDHLNFCCENSDKNHQCGIRRRLNHKDTCARDCQGVDCSSVVITLSEDADSIPSAQVLNHATPCPKETGFRAGSTSKLLQNVCCQQQAVKDSEFQKSTKKCVKDCTKINCCAVAECKASALVSSHDHLNSCCENIDNSHQRGIRRRMNYKDTCGKNCRGVDCSSVVLPMSEESDNFTCAQVLDRANPCLKETGFLEESSSKLHQNPCRQQQMVKEDECQKHIKKKVQTCSKKDSCCAAGECKPSILVSNLDKNDYGCENSNKNHQFGIRWQRMYKDTCGEDCQGVDCSPVVNTTSEEPDSFTTAHVIGNASPCSKESKFHTGGSSKLQQNYCCQQQVECQKNIKKSVRMCSKIDSCMMAQCKINNLVSNEDHLDSCCENRDKNHQSGIRHQTSHEDAYAKNCQVVDCSSVVITMSEEHDPLTSAQVCDHVTKCSRKTGFLVASSDKSHQNPCCQQEADEGRNMSKFCESHQYQQSTYVCLGGRSDRCHEKQRVSASTNQPFLDVDGTRRTSEDDRGSKDGCCNGKRACSFDMNESCCIGGFSPCEGCVDGIQSDKQE</sequence>
<dbReference type="InterPro" id="IPR001757">
    <property type="entry name" value="P_typ_ATPase"/>
</dbReference>
<dbReference type="FunFam" id="2.70.150.10:FF:000002">
    <property type="entry name" value="Copper-transporting ATPase 1, putative"/>
    <property type="match status" value="1"/>
</dbReference>
<dbReference type="Gene3D" id="3.30.70.100">
    <property type="match status" value="1"/>
</dbReference>
<feature type="transmembrane region" description="Helical" evidence="10">
    <location>
        <begin position="380"/>
        <end position="398"/>
    </location>
</feature>
<organism evidence="13 14">
    <name type="scientific">Ceratopteris richardii</name>
    <name type="common">Triangle waterfern</name>
    <dbReference type="NCBI Taxonomy" id="49495"/>
    <lineage>
        <taxon>Eukaryota</taxon>
        <taxon>Viridiplantae</taxon>
        <taxon>Streptophyta</taxon>
        <taxon>Embryophyta</taxon>
        <taxon>Tracheophyta</taxon>
        <taxon>Polypodiopsida</taxon>
        <taxon>Polypodiidae</taxon>
        <taxon>Polypodiales</taxon>
        <taxon>Pteridineae</taxon>
        <taxon>Pteridaceae</taxon>
        <taxon>Parkerioideae</taxon>
        <taxon>Ceratopteris</taxon>
    </lineage>
</organism>
<dbReference type="GO" id="GO:0016887">
    <property type="term" value="F:ATP hydrolysis activity"/>
    <property type="evidence" value="ECO:0007669"/>
    <property type="project" value="InterPro"/>
</dbReference>
<feature type="transmembrane region" description="Helical" evidence="10">
    <location>
        <begin position="576"/>
        <end position="595"/>
    </location>
</feature>
<dbReference type="GO" id="GO:0046872">
    <property type="term" value="F:metal ion binding"/>
    <property type="evidence" value="ECO:0007669"/>
    <property type="project" value="UniProtKB-KW"/>
</dbReference>
<dbReference type="Gene3D" id="3.40.50.1000">
    <property type="entry name" value="HAD superfamily/HAD-like"/>
    <property type="match status" value="1"/>
</dbReference>
<dbReference type="OrthoDB" id="432719at2759"/>
<evidence type="ECO:0000256" key="5">
    <source>
        <dbReference type="ARBA" id="ARBA00022741"/>
    </source>
</evidence>
<accession>A0A8T2SN12</accession>
<keyword evidence="5 10" id="KW-0547">Nucleotide-binding</keyword>
<evidence type="ECO:0000256" key="4">
    <source>
        <dbReference type="ARBA" id="ARBA00022723"/>
    </source>
</evidence>
<feature type="transmembrane region" description="Helical" evidence="10">
    <location>
        <begin position="410"/>
        <end position="438"/>
    </location>
</feature>
<dbReference type="PROSITE" id="PS00154">
    <property type="entry name" value="ATPASE_E1_E2"/>
    <property type="match status" value="1"/>
</dbReference>
<dbReference type="Proteomes" id="UP000825935">
    <property type="component" value="Chromosome 19"/>
</dbReference>
<evidence type="ECO:0000256" key="2">
    <source>
        <dbReference type="ARBA" id="ARBA00006024"/>
    </source>
</evidence>
<dbReference type="CDD" id="cd02079">
    <property type="entry name" value="P-type_ATPase_HM"/>
    <property type="match status" value="1"/>
</dbReference>
<dbReference type="SFLD" id="SFLDG00002">
    <property type="entry name" value="C1.7:_P-type_atpase_like"/>
    <property type="match status" value="1"/>
</dbReference>
<dbReference type="PRINTS" id="PR00119">
    <property type="entry name" value="CATATPASE"/>
</dbReference>
<dbReference type="NCBIfam" id="TIGR01525">
    <property type="entry name" value="ATPase-IB_hvy"/>
    <property type="match status" value="1"/>
</dbReference>
<dbReference type="SFLD" id="SFLDF00027">
    <property type="entry name" value="p-type_atpase"/>
    <property type="match status" value="1"/>
</dbReference>
<dbReference type="PANTHER" id="PTHR48085">
    <property type="entry name" value="CADMIUM/ZINC-TRANSPORTING ATPASE HMA2-RELATED"/>
    <property type="match status" value="1"/>
</dbReference>
<evidence type="ECO:0000256" key="8">
    <source>
        <dbReference type="ARBA" id="ARBA00022989"/>
    </source>
</evidence>
<dbReference type="SUPFAM" id="SSF55008">
    <property type="entry name" value="HMA, heavy metal-associated domain"/>
    <property type="match status" value="1"/>
</dbReference>
<dbReference type="NCBIfam" id="TIGR01494">
    <property type="entry name" value="ATPase_P-type"/>
    <property type="match status" value="1"/>
</dbReference>
<dbReference type="InterPro" id="IPR018303">
    <property type="entry name" value="ATPase_P-typ_P_site"/>
</dbReference>
<dbReference type="SUPFAM" id="SSF81665">
    <property type="entry name" value="Calcium ATPase, transmembrane domain M"/>
    <property type="match status" value="1"/>
</dbReference>
<feature type="region of interest" description="Disordered" evidence="11">
    <location>
        <begin position="1513"/>
        <end position="1533"/>
    </location>
</feature>
<evidence type="ECO:0000256" key="10">
    <source>
        <dbReference type="RuleBase" id="RU362081"/>
    </source>
</evidence>
<dbReference type="GO" id="GO:0019829">
    <property type="term" value="F:ATPase-coupled monoatomic cation transmembrane transporter activity"/>
    <property type="evidence" value="ECO:0007669"/>
    <property type="project" value="InterPro"/>
</dbReference>
<dbReference type="InterPro" id="IPR027256">
    <property type="entry name" value="P-typ_ATPase_IB"/>
</dbReference>
<comment type="subcellular location">
    <subcellularLocation>
        <location evidence="1">Membrane</location>
        <topology evidence="1">Multi-pass membrane protein</topology>
    </subcellularLocation>
</comment>
<dbReference type="InterPro" id="IPR023298">
    <property type="entry name" value="ATPase_P-typ_TM_dom_sf"/>
</dbReference>
<evidence type="ECO:0000256" key="6">
    <source>
        <dbReference type="ARBA" id="ARBA00022840"/>
    </source>
</evidence>
<reference evidence="13" key="1">
    <citation type="submission" date="2021-08" db="EMBL/GenBank/DDBJ databases">
        <title>WGS assembly of Ceratopteris richardii.</title>
        <authorList>
            <person name="Marchant D.B."/>
            <person name="Chen G."/>
            <person name="Jenkins J."/>
            <person name="Shu S."/>
            <person name="Leebens-Mack J."/>
            <person name="Grimwood J."/>
            <person name="Schmutz J."/>
            <person name="Soltis P."/>
            <person name="Soltis D."/>
            <person name="Chen Z.-H."/>
        </authorList>
    </citation>
    <scope>NUCLEOTIDE SEQUENCE</scope>
    <source>
        <strain evidence="13">Whitten #5841</strain>
        <tissue evidence="13">Leaf</tissue>
    </source>
</reference>
<keyword evidence="6 10" id="KW-0067">ATP-binding</keyword>
<evidence type="ECO:0000313" key="13">
    <source>
        <dbReference type="EMBL" id="KAH7352088.1"/>
    </source>
</evidence>
<feature type="domain" description="HMA" evidence="12">
    <location>
        <begin position="275"/>
        <end position="341"/>
    </location>
</feature>
<dbReference type="GO" id="GO:0005524">
    <property type="term" value="F:ATP binding"/>
    <property type="evidence" value="ECO:0007669"/>
    <property type="project" value="UniProtKB-UniRule"/>
</dbReference>
<dbReference type="PROSITE" id="PS50846">
    <property type="entry name" value="HMA_2"/>
    <property type="match status" value="1"/>
</dbReference>
<dbReference type="InterPro" id="IPR044492">
    <property type="entry name" value="P_typ_ATPase_HD_dom"/>
</dbReference>
<dbReference type="InterPro" id="IPR036163">
    <property type="entry name" value="HMA_dom_sf"/>
</dbReference>
<dbReference type="OMA" id="EIANGCC"/>
<keyword evidence="9 10" id="KW-0472">Membrane</keyword>
<dbReference type="InterPro" id="IPR051014">
    <property type="entry name" value="Cation_Transport_ATPase_IB"/>
</dbReference>
<dbReference type="InterPro" id="IPR008250">
    <property type="entry name" value="ATPase_P-typ_transduc_dom_A_sf"/>
</dbReference>
<proteinExistence type="inferred from homology"/>
<dbReference type="SFLD" id="SFLDS00003">
    <property type="entry name" value="Haloacid_Dehalogenase"/>
    <property type="match status" value="1"/>
</dbReference>
<gene>
    <name evidence="13" type="ORF">KP509_19G029500</name>
</gene>
<evidence type="ECO:0000256" key="11">
    <source>
        <dbReference type="SAM" id="MobiDB-lite"/>
    </source>
</evidence>
<dbReference type="Pfam" id="PF00122">
    <property type="entry name" value="E1-E2_ATPase"/>
    <property type="match status" value="1"/>
</dbReference>
<evidence type="ECO:0000256" key="3">
    <source>
        <dbReference type="ARBA" id="ARBA00022692"/>
    </source>
</evidence>
<dbReference type="SUPFAM" id="SSF56784">
    <property type="entry name" value="HAD-like"/>
    <property type="match status" value="1"/>
</dbReference>
<evidence type="ECO:0000256" key="1">
    <source>
        <dbReference type="ARBA" id="ARBA00004141"/>
    </source>
</evidence>
<keyword evidence="3 10" id="KW-0812">Transmembrane</keyword>
<keyword evidence="7" id="KW-1278">Translocase</keyword>
<dbReference type="InterPro" id="IPR059000">
    <property type="entry name" value="ATPase_P-type_domA"/>
</dbReference>
<feature type="compositionally biased region" description="Basic and acidic residues" evidence="11">
    <location>
        <begin position="1520"/>
        <end position="1533"/>
    </location>
</feature>